<sequence>MPDLTFDITITFRSDWHIGTGTGQHGSVDRVIVTDEIGLPYVPAKTAVGMLRDGAEIAASALDNSRPVNTQPGIWARWVRAIFGDQPSIAEPDGAPRPATLVAAPLRLVGRGPIAAAAETPAAGAVLRRADLVAATKTLRAGVRIDPASGVAKEDMFRIEERARAGLAVRAAWRVEHPDGAETWPAELLLLAAATITRQIGGKRRRGAGRGDIELTGMADLAELTVKATGAVPKPWPATTPDPAALTRGGSASSRPLRHAHDLIVTVRRPLIIDNGQRGNVVETATSVPGTMLLAQLRPDLPNLADLIRAGEVVVTDATIDIDGVRGLPWPRALAITKDAPAPAEPGDPIDYVNVVLPHRENPRLKPKPKRYLDPTCTRWRTVDVVQGVHASIDDTRQRPTEQTGGLFVYSGIAAGTVLRAQVYLPDGVTLEPASREVRLGRSSKDDYGRATVEIASPATGTTPKRIDANTKFAVWLTADLLLRDERGAPDTRASAFVASLAQALGVPGRLRLADTTDRQAPGEPFADVSDNAVTGLARRQGWQRGWGLPRPSLTGMGAGSVVRVVTEVDLTPAMISSVERSGIGDRTAEGFGRLWLAPPALGNAIVSIGEYQPPPPSTAPTNFPVDTALRRAAWRKTIERTAVHAAAATDPKTYFGSTVTRTQRGNLRGVLNRIDDRDGVRAWLAGPKRASVWGGDQLTRLGRLLDTEPTNPEHPVWPILFGPVPTDLDDAIRTHLAHYAVQLYLTEVIRIANLREANS</sequence>
<proteinExistence type="predicted"/>
<keyword evidence="1" id="KW-0051">Antiviral defense</keyword>
<evidence type="ECO:0000256" key="1">
    <source>
        <dbReference type="ARBA" id="ARBA00023118"/>
    </source>
</evidence>
<dbReference type="PANTHER" id="PTHR35579:SF3">
    <property type="entry name" value="CRISPR SYSTEM CMS ENDORIBONUCLEASE CSM3"/>
    <property type="match status" value="1"/>
</dbReference>
<evidence type="ECO:0000256" key="2">
    <source>
        <dbReference type="ARBA" id="ARBA00093789"/>
    </source>
</evidence>
<dbReference type="Pfam" id="PF03787">
    <property type="entry name" value="RAMPs"/>
    <property type="match status" value="1"/>
</dbReference>
<dbReference type="RefSeq" id="WP_066466670.1">
    <property type="nucleotide sequence ID" value="NZ_CBCRUZ010000021.1"/>
</dbReference>
<gene>
    <name evidence="5" type="ORF">KV203_03600</name>
</gene>
<evidence type="ECO:0000313" key="6">
    <source>
        <dbReference type="Proteomes" id="UP000887023"/>
    </source>
</evidence>
<dbReference type="EMBL" id="CP079105">
    <property type="protein sequence ID" value="QXQ14503.1"/>
    <property type="molecule type" value="Genomic_DNA"/>
</dbReference>
<feature type="domain" description="CRISPR type III-associated protein" evidence="4">
    <location>
        <begin position="9"/>
        <end position="210"/>
    </location>
</feature>
<dbReference type="PANTHER" id="PTHR35579">
    <property type="entry name" value="CRISPR SYSTEM CMS ENDORIBONUCLEASE CSM3"/>
    <property type="match status" value="1"/>
</dbReference>
<dbReference type="Proteomes" id="UP000887023">
    <property type="component" value="Chromosome"/>
</dbReference>
<reference evidence="5" key="1">
    <citation type="submission" date="2021-07" db="EMBL/GenBank/DDBJ databases">
        <title>Candidatus Kaistella beijingensis sp. nov. isolated from a municipal wastewater treatment plant is involved in sludge foaming.</title>
        <authorList>
            <person name="Song Y."/>
            <person name="Liu S.-J."/>
        </authorList>
    </citation>
    <scope>NUCLEOTIDE SEQUENCE</scope>
    <source>
        <strain evidence="5">DSM 43998</strain>
    </source>
</reference>
<evidence type="ECO:0000313" key="5">
    <source>
        <dbReference type="EMBL" id="QXQ14503.1"/>
    </source>
</evidence>
<evidence type="ECO:0000256" key="3">
    <source>
        <dbReference type="SAM" id="MobiDB-lite"/>
    </source>
</evidence>
<accession>A0ABX8S9Q5</accession>
<evidence type="ECO:0000259" key="4">
    <source>
        <dbReference type="Pfam" id="PF03787"/>
    </source>
</evidence>
<comment type="subunit">
    <text evidence="2">Part of the Csm effector complex that includes Cas10, Csm2, Csm3, Csm4 and Csm5.</text>
</comment>
<feature type="region of interest" description="Disordered" evidence="3">
    <location>
        <begin position="232"/>
        <end position="255"/>
    </location>
</feature>
<keyword evidence="6" id="KW-1185">Reference proteome</keyword>
<protein>
    <recommendedName>
        <fullName evidence="4">CRISPR type III-associated protein domain-containing protein</fullName>
    </recommendedName>
</protein>
<dbReference type="InterPro" id="IPR052216">
    <property type="entry name" value="CRISPR_Csm3_endoribonuclease"/>
</dbReference>
<name>A0ABX8S9Q5_9ACTN</name>
<dbReference type="InterPro" id="IPR005537">
    <property type="entry name" value="RAMP_III_fam"/>
</dbReference>
<organism evidence="5 6">
    <name type="scientific">Skermania pinensis</name>
    <dbReference type="NCBI Taxonomy" id="39122"/>
    <lineage>
        <taxon>Bacteria</taxon>
        <taxon>Bacillati</taxon>
        <taxon>Actinomycetota</taxon>
        <taxon>Actinomycetes</taxon>
        <taxon>Mycobacteriales</taxon>
        <taxon>Gordoniaceae</taxon>
        <taxon>Skermania</taxon>
    </lineage>
</organism>